<sequence length="218" mass="24218">MQQTQAQNELRPSEVIRLMEERHSVRNYEQYYAIPQEHLETILKAAATAPSSWNLQHWKFLVVESREDKEKLLPIANGQRQVVDSSVTVAVLGDLEANKNAEAVYGELVAKGLMPAQVKDTLLAQIEAAYSRSDAARLARDEAIRNSALAAMQLMLAAKALGYDTCPMGGFNPRQLMQAFNIPERYVPLMLISVGKAAKPAHASSRLPLERMVVRGSF</sequence>
<protein>
    <submittedName>
        <fullName evidence="4">NAD(P)H nitroreductase</fullName>
    </submittedName>
</protein>
<dbReference type="Pfam" id="PF00881">
    <property type="entry name" value="Nitroreductase"/>
    <property type="match status" value="1"/>
</dbReference>
<evidence type="ECO:0000259" key="3">
    <source>
        <dbReference type="Pfam" id="PF00881"/>
    </source>
</evidence>
<keyword evidence="5" id="KW-1185">Reference proteome</keyword>
<dbReference type="PANTHER" id="PTHR43673:SF3">
    <property type="entry name" value="NAD(P)H NITROREDUCTASE YODC-RELATED"/>
    <property type="match status" value="1"/>
</dbReference>
<accession>A0ABR5A5F0</accession>
<evidence type="ECO:0000313" key="4">
    <source>
        <dbReference type="EMBL" id="KIL36269.1"/>
    </source>
</evidence>
<proteinExistence type="inferred from homology"/>
<dbReference type="PANTHER" id="PTHR43673">
    <property type="entry name" value="NAD(P)H NITROREDUCTASE YDGI-RELATED"/>
    <property type="match status" value="1"/>
</dbReference>
<keyword evidence="2" id="KW-0560">Oxidoreductase</keyword>
<evidence type="ECO:0000256" key="2">
    <source>
        <dbReference type="ARBA" id="ARBA00023002"/>
    </source>
</evidence>
<name>A0ABR5A5F0_9BACL</name>
<evidence type="ECO:0000256" key="1">
    <source>
        <dbReference type="ARBA" id="ARBA00007118"/>
    </source>
</evidence>
<dbReference type="Proteomes" id="UP000031967">
    <property type="component" value="Unassembled WGS sequence"/>
</dbReference>
<dbReference type="Gene3D" id="3.40.109.10">
    <property type="entry name" value="NADH Oxidase"/>
    <property type="match status" value="1"/>
</dbReference>
<reference evidence="4 5" key="1">
    <citation type="submission" date="2014-12" db="EMBL/GenBank/DDBJ databases">
        <title>Draft genome sequence of Paenibacillus kamchatkensis strain B-2647.</title>
        <authorList>
            <person name="Karlyshev A.V."/>
            <person name="Kudryashova E.B."/>
        </authorList>
    </citation>
    <scope>NUCLEOTIDE SEQUENCE [LARGE SCALE GENOMIC DNA]</scope>
    <source>
        <strain evidence="4 5">VKM B-2647</strain>
    </source>
</reference>
<evidence type="ECO:0000313" key="5">
    <source>
        <dbReference type="Proteomes" id="UP000031967"/>
    </source>
</evidence>
<dbReference type="CDD" id="cd02137">
    <property type="entry name" value="MhqN-like"/>
    <property type="match status" value="1"/>
</dbReference>
<feature type="domain" description="Nitroreductase" evidence="3">
    <location>
        <begin position="20"/>
        <end position="196"/>
    </location>
</feature>
<dbReference type="SUPFAM" id="SSF55469">
    <property type="entry name" value="FMN-dependent nitroreductase-like"/>
    <property type="match status" value="1"/>
</dbReference>
<comment type="similarity">
    <text evidence="1">Belongs to the nitroreductase family.</text>
</comment>
<dbReference type="InterPro" id="IPR029479">
    <property type="entry name" value="Nitroreductase"/>
</dbReference>
<dbReference type="EMBL" id="JXAK01000113">
    <property type="protein sequence ID" value="KIL36269.1"/>
    <property type="molecule type" value="Genomic_DNA"/>
</dbReference>
<organism evidence="4 5">
    <name type="scientific">Gordoniibacillus kamchatkensis</name>
    <dbReference type="NCBI Taxonomy" id="1590651"/>
    <lineage>
        <taxon>Bacteria</taxon>
        <taxon>Bacillati</taxon>
        <taxon>Bacillota</taxon>
        <taxon>Bacilli</taxon>
        <taxon>Bacillales</taxon>
        <taxon>Paenibacillaceae</taxon>
        <taxon>Gordoniibacillus</taxon>
    </lineage>
</organism>
<dbReference type="RefSeq" id="WP_041052619.1">
    <property type="nucleotide sequence ID" value="NZ_JXAK01000113.1"/>
</dbReference>
<dbReference type="InterPro" id="IPR000415">
    <property type="entry name" value="Nitroreductase-like"/>
</dbReference>
<comment type="caution">
    <text evidence="4">The sequence shown here is derived from an EMBL/GenBank/DDBJ whole genome shotgun (WGS) entry which is preliminary data.</text>
</comment>
<gene>
    <name evidence="4" type="ORF">SD70_31780</name>
</gene>